<organism evidence="1 2">
    <name type="scientific">Metabacillus herbersteinensis</name>
    <dbReference type="NCBI Taxonomy" id="283816"/>
    <lineage>
        <taxon>Bacteria</taxon>
        <taxon>Bacillati</taxon>
        <taxon>Bacillota</taxon>
        <taxon>Bacilli</taxon>
        <taxon>Bacillales</taxon>
        <taxon>Bacillaceae</taxon>
        <taxon>Metabacillus</taxon>
    </lineage>
</organism>
<gene>
    <name evidence="1" type="ORF">ACFFIX_15570</name>
</gene>
<dbReference type="PANTHER" id="PTHR20883:SF48">
    <property type="entry name" value="ECTOINE DIOXYGENASE"/>
    <property type="match status" value="1"/>
</dbReference>
<dbReference type="PANTHER" id="PTHR20883">
    <property type="entry name" value="PHYTANOYL-COA DIOXYGENASE DOMAIN CONTAINING 1"/>
    <property type="match status" value="1"/>
</dbReference>
<name>A0ABV6GGP4_9BACI</name>
<keyword evidence="1" id="KW-0223">Dioxygenase</keyword>
<dbReference type="EMBL" id="JBHLVO010000013">
    <property type="protein sequence ID" value="MFC0272850.1"/>
    <property type="molecule type" value="Genomic_DNA"/>
</dbReference>
<proteinExistence type="predicted"/>
<dbReference type="Gene3D" id="2.60.120.620">
    <property type="entry name" value="q2cbj1_9rhob like domain"/>
    <property type="match status" value="1"/>
</dbReference>
<accession>A0ABV6GGP4</accession>
<dbReference type="Pfam" id="PF05721">
    <property type="entry name" value="PhyH"/>
    <property type="match status" value="1"/>
</dbReference>
<dbReference type="GO" id="GO:0051213">
    <property type="term" value="F:dioxygenase activity"/>
    <property type="evidence" value="ECO:0007669"/>
    <property type="project" value="UniProtKB-KW"/>
</dbReference>
<evidence type="ECO:0000313" key="2">
    <source>
        <dbReference type="Proteomes" id="UP001589854"/>
    </source>
</evidence>
<dbReference type="RefSeq" id="WP_378935576.1">
    <property type="nucleotide sequence ID" value="NZ_JBHLVO010000013.1"/>
</dbReference>
<dbReference type="Proteomes" id="UP001589854">
    <property type="component" value="Unassembled WGS sequence"/>
</dbReference>
<sequence>MIELVSQLFGEEAVLYKEKINFKLPGGEGFNPHQDVLAGWDEYGHTLHISVAICIDEANEKNGCLECTLGEHKKGLLGPMFKELPKEVVDKLDWVSYPMQPGDMIIFDSYTPHRSGPNLTETTRRKIFLTFNKLSEGNFREEYYKNKRKNFPPDFERKTGENYEYKI</sequence>
<comment type="caution">
    <text evidence="1">The sequence shown here is derived from an EMBL/GenBank/DDBJ whole genome shotgun (WGS) entry which is preliminary data.</text>
</comment>
<protein>
    <submittedName>
        <fullName evidence="1">Phytanoyl-CoA dioxygenase family protein</fullName>
    </submittedName>
</protein>
<dbReference type="SUPFAM" id="SSF51197">
    <property type="entry name" value="Clavaminate synthase-like"/>
    <property type="match status" value="1"/>
</dbReference>
<reference evidence="1 2" key="1">
    <citation type="submission" date="2024-09" db="EMBL/GenBank/DDBJ databases">
        <authorList>
            <person name="Sun Q."/>
            <person name="Mori K."/>
        </authorList>
    </citation>
    <scope>NUCLEOTIDE SEQUENCE [LARGE SCALE GENOMIC DNA]</scope>
    <source>
        <strain evidence="1 2">CCM 7228</strain>
    </source>
</reference>
<evidence type="ECO:0000313" key="1">
    <source>
        <dbReference type="EMBL" id="MFC0272850.1"/>
    </source>
</evidence>
<keyword evidence="2" id="KW-1185">Reference proteome</keyword>
<dbReference type="InterPro" id="IPR008775">
    <property type="entry name" value="Phytyl_CoA_dOase-like"/>
</dbReference>
<keyword evidence="1" id="KW-0560">Oxidoreductase</keyword>